<dbReference type="Gene3D" id="3.30.300.20">
    <property type="match status" value="1"/>
</dbReference>
<dbReference type="EMBL" id="CP097510">
    <property type="protein sequence ID" value="URE37452.1"/>
    <property type="molecule type" value="Genomic_DNA"/>
</dbReference>
<gene>
    <name evidence="1" type="ORF">MUK42_07977</name>
</gene>
<name>A0A9E7HWX6_9LILI</name>
<reference evidence="1" key="1">
    <citation type="submission" date="2022-05" db="EMBL/GenBank/DDBJ databases">
        <title>The Musa troglodytarum L. genome provides insights into the mechanism of non-climacteric behaviour and enrichment of carotenoids.</title>
        <authorList>
            <person name="Wang J."/>
        </authorList>
    </citation>
    <scope>NUCLEOTIDE SEQUENCE</scope>
    <source>
        <tissue evidence="1">Leaf</tissue>
    </source>
</reference>
<sequence length="179" mass="20793">MSEEKRRQESKGEKTDFFVSPRSSEQITPFGLTWLRNEDRGICVGFSGIGVKRVIMSPYMPRRSDLSMTPASSFYMQLEGTNWSHRDPERTWYRSPIYVEPRRDTRFGLRIIIVYGEKGRRILELTSVVQKRFNFPENGVNSTPRRSTTVGFVRLLGLSFRYKLLGGELTTVRHFVCLA</sequence>
<accession>A0A9E7HWX6</accession>
<evidence type="ECO:0000313" key="1">
    <source>
        <dbReference type="EMBL" id="URE37452.1"/>
    </source>
</evidence>
<dbReference type="InterPro" id="IPR015946">
    <property type="entry name" value="KH_dom-like_a/b"/>
</dbReference>
<evidence type="ECO:0000313" key="2">
    <source>
        <dbReference type="Proteomes" id="UP001055439"/>
    </source>
</evidence>
<organism evidence="1 2">
    <name type="scientific">Musa troglodytarum</name>
    <name type="common">fe'i banana</name>
    <dbReference type="NCBI Taxonomy" id="320322"/>
    <lineage>
        <taxon>Eukaryota</taxon>
        <taxon>Viridiplantae</taxon>
        <taxon>Streptophyta</taxon>
        <taxon>Embryophyta</taxon>
        <taxon>Tracheophyta</taxon>
        <taxon>Spermatophyta</taxon>
        <taxon>Magnoliopsida</taxon>
        <taxon>Liliopsida</taxon>
        <taxon>Zingiberales</taxon>
        <taxon>Musaceae</taxon>
        <taxon>Musa</taxon>
    </lineage>
</organism>
<proteinExistence type="predicted"/>
<dbReference type="AlphaFoldDB" id="A0A9E7HWX6"/>
<dbReference type="Proteomes" id="UP001055439">
    <property type="component" value="Chromosome 8"/>
</dbReference>
<protein>
    <submittedName>
        <fullName evidence="1">Uncharacterized protein</fullName>
    </submittedName>
</protein>
<keyword evidence="2" id="KW-1185">Reference proteome</keyword>